<evidence type="ECO:0000313" key="2">
    <source>
        <dbReference type="Proteomes" id="UP001298681"/>
    </source>
</evidence>
<proteinExistence type="predicted"/>
<keyword evidence="2" id="KW-1185">Reference proteome</keyword>
<gene>
    <name evidence="1" type="ORF">L0P57_10275</name>
</gene>
<sequence length="391" mass="44904">MKVVDLRNIFANCNDQLIEISDNRIYYAEEKNEEGHNSLFLLEYNRITRRERILANYILDRPAFVPHFFSFSDVILLLLEDGSSHVELLAIDKITGEERHAVVLSLVGNFSECAALDESRIILFTEEDDSHAELFSEYRRLTGFARVALLFDLEEEAYYYLRDPRICNAAARDLVTYNLDGDQQLLVLQPHGDETEKWNCYRNRRWLGDHVNDNVWLCPLFDFIVSAKAGEKRVPLELILSAGTAGLVRYAGMNAESIYFRAKHFPSNDQRLCAVDKRTGKRQIVAQLNLRPDEQEGYFCIDTEDGRAYKIVDRGDYLEAVGVLNSSLHARYSKELGDFITCVEDRFIIAKYILADEKDSFEFHSIFDCLTGEQQSYECACAVEGGTVVLY</sequence>
<dbReference type="RefSeq" id="WP_087233904.1">
    <property type="nucleotide sequence ID" value="NZ_JAKNHQ010000014.1"/>
</dbReference>
<organism evidence="1 2">
    <name type="scientific">Anaeromassilibacillus senegalensis</name>
    <dbReference type="NCBI Taxonomy" id="1673717"/>
    <lineage>
        <taxon>Bacteria</taxon>
        <taxon>Bacillati</taxon>
        <taxon>Bacillota</taxon>
        <taxon>Clostridia</taxon>
        <taxon>Eubacteriales</taxon>
        <taxon>Acutalibacteraceae</taxon>
        <taxon>Anaeromassilibacillus</taxon>
    </lineage>
</organism>
<protein>
    <recommendedName>
        <fullName evidence="3">DUF5716 domain-containing protein</fullName>
    </recommendedName>
</protein>
<accession>A0ABS9MKI2</accession>
<dbReference type="Proteomes" id="UP001298681">
    <property type="component" value="Unassembled WGS sequence"/>
</dbReference>
<comment type="caution">
    <text evidence="1">The sequence shown here is derived from an EMBL/GenBank/DDBJ whole genome shotgun (WGS) entry which is preliminary data.</text>
</comment>
<evidence type="ECO:0000313" key="1">
    <source>
        <dbReference type="EMBL" id="MCG4611314.1"/>
    </source>
</evidence>
<evidence type="ECO:0008006" key="3">
    <source>
        <dbReference type="Google" id="ProtNLM"/>
    </source>
</evidence>
<reference evidence="1 2" key="1">
    <citation type="submission" date="2022-01" db="EMBL/GenBank/DDBJ databases">
        <title>Collection of gut derived symbiotic bacterial strains cultured from healthy donors.</title>
        <authorList>
            <person name="Lin H."/>
            <person name="Kohout C."/>
            <person name="Waligurski E."/>
            <person name="Pamer E.G."/>
        </authorList>
    </citation>
    <scope>NUCLEOTIDE SEQUENCE [LARGE SCALE GENOMIC DNA]</scope>
    <source>
        <strain evidence="1 2">DFI.7.58</strain>
    </source>
</reference>
<dbReference type="EMBL" id="JAKNHQ010000014">
    <property type="protein sequence ID" value="MCG4611314.1"/>
    <property type="molecule type" value="Genomic_DNA"/>
</dbReference>
<name>A0ABS9MKI2_9FIRM</name>